<evidence type="ECO:0000313" key="11">
    <source>
        <dbReference type="Proteomes" id="UP000026915"/>
    </source>
</evidence>
<keyword evidence="3 6" id="KW-0863">Zinc-finger</keyword>
<dbReference type="EMBL" id="CM001887">
    <property type="protein sequence ID" value="EOY32780.1"/>
    <property type="molecule type" value="Genomic_DNA"/>
</dbReference>
<dbReference type="InterPro" id="IPR018501">
    <property type="entry name" value="DDT_dom"/>
</dbReference>
<dbReference type="Pfam" id="PF00628">
    <property type="entry name" value="PHD"/>
    <property type="match status" value="1"/>
</dbReference>
<dbReference type="InterPro" id="IPR013083">
    <property type="entry name" value="Znf_RING/FYVE/PHD"/>
</dbReference>
<dbReference type="PANTHER" id="PTHR46508">
    <property type="entry name" value="PHD FINGER FAMILY PROTEIN"/>
    <property type="match status" value="1"/>
</dbReference>
<feature type="domain" description="PHD-type" evidence="8">
    <location>
        <begin position="643"/>
        <end position="690"/>
    </location>
</feature>
<dbReference type="Pfam" id="PF24294">
    <property type="entry name" value="Chromo_PTM"/>
    <property type="match status" value="1"/>
</dbReference>
<dbReference type="STRING" id="3641.A0A061GSH1"/>
<feature type="domain" description="DDT" evidence="9">
    <location>
        <begin position="447"/>
        <end position="507"/>
    </location>
</feature>
<dbReference type="OMA" id="IDRHKPW"/>
<evidence type="ECO:0000256" key="4">
    <source>
        <dbReference type="ARBA" id="ARBA00022833"/>
    </source>
</evidence>
<dbReference type="InterPro" id="IPR019787">
    <property type="entry name" value="Znf_PHD-finger"/>
</dbReference>
<dbReference type="PANTHER" id="PTHR46508:SF5">
    <property type="entry name" value="PHD-FINGER AND DNA BINDING DOMAIN-CONTAINING PROTEIN"/>
    <property type="match status" value="1"/>
</dbReference>
<proteinExistence type="predicted"/>
<keyword evidence="11" id="KW-1185">Reference proteome</keyword>
<dbReference type="Pfam" id="PF21743">
    <property type="entry name" value="PTM_DIR17_Tudor"/>
    <property type="match status" value="1"/>
</dbReference>
<dbReference type="PROSITE" id="PS50827">
    <property type="entry name" value="DDT"/>
    <property type="match status" value="1"/>
</dbReference>
<dbReference type="GO" id="GO:0000785">
    <property type="term" value="C:chromatin"/>
    <property type="evidence" value="ECO:0007669"/>
    <property type="project" value="UniProtKB-ARBA"/>
</dbReference>
<dbReference type="FunCoup" id="A0A061GSH1">
    <property type="interactions" value="1771"/>
</dbReference>
<organism evidence="10 11">
    <name type="scientific">Theobroma cacao</name>
    <name type="common">Cacao</name>
    <name type="synonym">Cocoa</name>
    <dbReference type="NCBI Taxonomy" id="3641"/>
    <lineage>
        <taxon>Eukaryota</taxon>
        <taxon>Viridiplantae</taxon>
        <taxon>Streptophyta</taxon>
        <taxon>Embryophyta</taxon>
        <taxon>Tracheophyta</taxon>
        <taxon>Spermatophyta</taxon>
        <taxon>Magnoliopsida</taxon>
        <taxon>eudicotyledons</taxon>
        <taxon>Gunneridae</taxon>
        <taxon>Pentapetalae</taxon>
        <taxon>rosids</taxon>
        <taxon>malvids</taxon>
        <taxon>Malvales</taxon>
        <taxon>Malvaceae</taxon>
        <taxon>Byttnerioideae</taxon>
        <taxon>Theobroma</taxon>
    </lineage>
</organism>
<dbReference type="CDD" id="cd15532">
    <property type="entry name" value="PHD2_CHD_II"/>
    <property type="match status" value="1"/>
</dbReference>
<dbReference type="InterPro" id="IPR028942">
    <property type="entry name" value="WHIM1_dom"/>
</dbReference>
<feature type="region of interest" description="Disordered" evidence="7">
    <location>
        <begin position="373"/>
        <end position="393"/>
    </location>
</feature>
<evidence type="ECO:0000259" key="9">
    <source>
        <dbReference type="PROSITE" id="PS50827"/>
    </source>
</evidence>
<reference evidence="10 11" key="1">
    <citation type="journal article" date="2013" name="Genome Biol.">
        <title>The genome sequence of the most widely cultivated cacao type and its use to identify candidate genes regulating pod color.</title>
        <authorList>
            <person name="Motamayor J.C."/>
            <person name="Mockaitis K."/>
            <person name="Schmutz J."/>
            <person name="Haiminen N."/>
            <person name="Iii D.L."/>
            <person name="Cornejo O."/>
            <person name="Findley S.D."/>
            <person name="Zheng P."/>
            <person name="Utro F."/>
            <person name="Royaert S."/>
            <person name="Saski C."/>
            <person name="Jenkins J."/>
            <person name="Podicheti R."/>
            <person name="Zhao M."/>
            <person name="Scheffler B.E."/>
            <person name="Stack J.C."/>
            <person name="Feltus F.A."/>
            <person name="Mustiga G.M."/>
            <person name="Amores F."/>
            <person name="Phillips W."/>
            <person name="Marelli J.P."/>
            <person name="May G.D."/>
            <person name="Shapiro H."/>
            <person name="Ma J."/>
            <person name="Bustamante C.D."/>
            <person name="Schnell R.J."/>
            <person name="Main D."/>
            <person name="Gilbert D."/>
            <person name="Parida L."/>
            <person name="Kuhn D.N."/>
        </authorList>
    </citation>
    <scope>NUCLEOTIDE SEQUENCE [LARGE SCALE GENOMIC DNA]</scope>
    <source>
        <strain evidence="11">cv. Matina 1-6</strain>
    </source>
</reference>
<dbReference type="PROSITE" id="PS01359">
    <property type="entry name" value="ZF_PHD_1"/>
    <property type="match status" value="1"/>
</dbReference>
<evidence type="ECO:0000313" key="10">
    <source>
        <dbReference type="EMBL" id="EOY32780.1"/>
    </source>
</evidence>
<keyword evidence="4" id="KW-0862">Zinc</keyword>
<dbReference type="PROSITE" id="PS50016">
    <property type="entry name" value="ZF_PHD_2"/>
    <property type="match status" value="1"/>
</dbReference>
<evidence type="ECO:0000256" key="6">
    <source>
        <dbReference type="PROSITE-ProRule" id="PRU00146"/>
    </source>
</evidence>
<evidence type="ECO:0000256" key="5">
    <source>
        <dbReference type="ARBA" id="ARBA00023242"/>
    </source>
</evidence>
<dbReference type="InParanoid" id="A0A061GSH1"/>
<dbReference type="Pfam" id="PF15612">
    <property type="entry name" value="WHIM1"/>
    <property type="match status" value="1"/>
</dbReference>
<dbReference type="GO" id="GO:0008270">
    <property type="term" value="F:zinc ion binding"/>
    <property type="evidence" value="ECO:0007669"/>
    <property type="project" value="UniProtKB-KW"/>
</dbReference>
<feature type="region of interest" description="Disordered" evidence="7">
    <location>
        <begin position="1139"/>
        <end position="1167"/>
    </location>
</feature>
<evidence type="ECO:0000259" key="8">
    <source>
        <dbReference type="PROSITE" id="PS50016"/>
    </source>
</evidence>
<dbReference type="CDD" id="cd20401">
    <property type="entry name" value="Tudor_AtPTM-like"/>
    <property type="match status" value="1"/>
</dbReference>
<dbReference type="InterPro" id="IPR001965">
    <property type="entry name" value="Znf_PHD"/>
</dbReference>
<evidence type="ECO:0000256" key="1">
    <source>
        <dbReference type="ARBA" id="ARBA00004123"/>
    </source>
</evidence>
<name>A0A061GSH1_THECC</name>
<dbReference type="Gene3D" id="3.30.40.10">
    <property type="entry name" value="Zinc/RING finger domain, C3HC4 (zinc finger)"/>
    <property type="match status" value="2"/>
</dbReference>
<evidence type="ECO:0000256" key="3">
    <source>
        <dbReference type="ARBA" id="ARBA00022771"/>
    </source>
</evidence>
<dbReference type="Proteomes" id="UP000026915">
    <property type="component" value="Chromosome 9"/>
</dbReference>
<sequence>MEFVGKSVKKKFKGFGIFSGTVNSFDSSSGFFQIVYEDGDSEELDFHEVASLIMADDSNPTYEPRPDPGLEVVREKPKVGRPRKRRRVERKVCVCPGNVEKETLESNMNGNLKGNVDLNERFVGNLKQNEGFDGNLSETLDVKGVGSRRDLNLNLNLNNNGNVEMKNGIDLNSSRFDLNLNDTYYNNNYLDDDGKFCGGGENMKKRGCIDLNLDLNCDLDDNIDVNCKTQRRECGFDLNLGVDEEIGKDAIDVNCGRQGQGSESITCAEIVQETLRMEQSGLEEDASNKELKEDHSCLGSIEGILEKGSVVDRHVAKTDDCQGVGLEGVPEPGTAVMDGCQADTGSSYKQASGRRKRRKVINDLDSTTERVLRRSARRGSAKNHVSSTPPPTTVTTFAVGDLSTSPSVSAVTEEKPVRSGRKVSEEPIILPPKLQLPPSSKNLNLDGIAVLDIFSIYACLRSFSTLLFLSPFELEDFVAALKCQSASSLIDCIHVSILQTLRKHLEYLSNEGSESASECLRSLNWGFLDSITWPIFMVEYLLIHGSGLKCGFDLTSLKLFRSDYYKQPAAVKVEILQCLCDDMIEVEAIRSELNRRSLASESEMDFDRNMNIEGSKKRKGAMDVSGGSGLSEEVVDDTTDWNSDDCCLCKMDGSLICCDGCPAAYHSKCVGVVNALLPEGDWYCPECAIDRHKPWMKPRKSPRGAELLVIDPHGRLYYNSSGYLLVLDSYDAEYSLNYYHRDDLNVIIDVLKSSDILYRDILKAIHKQWDVAVGSNGASSNLDSLNSVCSETLMKGQIPTASTVLPPLASGETSAIKNETVDDGKQEDKEVAGNSGHLDVEVTESANLLDSVAGTEIPYISSEGSAETMQMGSVIHNFQKQGSAEFSNQSEVPGKSSNLEDCSLISKGLYQESKIKLAQQTLCAINAKRGDASQTQPGTGYLNYYSFAQTASLVVEELMGKPSEKTNEDSLKSVEEIIAMQMKVILKKSNRFHWPDINNLFVDARKENCGWCFCCRYPMDDTDCLFKITSRCVQEVSKSEMVGLQSKWNKKGHVIDVICHAFSIENRLHGLLSGPWLNPQYIKIWHKSILKASDVASLKHFLLMLEANLHHLALSAEWMKHVDSAVTMGSASHVVTASSRASAKHGIARKRGRSNDGESNPTSNPAAGPSICWWRGGRVSRQLFNWKVLPRSLASKAARQGGGKKIPGILYPESSDFARRSKSMAWRAAVESSTSIEQLALQVRELDSNIRWDDIENTHALPILDKDFKKSIRLFKKCVVRRKSIEGDGVKYLLDFGKRRIIPDVVMRHGTAVEESSSERKKYWLNESYVPLHLLKSFEEKRIARKSSKMISGKSSEIIRDAKNSSKKRGFSYLFSKAERSEYYQCGHCNKDVLIREAVRCHICKGFFHKRHVRKSAGAIIAECTYTCHRCQDGKSNVNAKRGGSDAKRGKGDTKGGKTNTKSAKKLPQKSKKASTNCKSMRSKDNKKSIAIRMSLRSQKDKKVTAGVPLRRSPRKIKYISVQKKKPGRCKKSKQKSKKKAPKKTKICTSWQKKRTRAYHSYWLNGLRLSSKPDDERVMQFQRKMLFAPSEHMNVSLNQPKCLLCCEAGYASSSNYVACEICEEWFHGDAYGLNSENKSKIIGFRCHVCCKRTPPVCPNMVATRIDGSQLAEMQNSVRTESSEELHGAFPSPCHVNLKTESPSSETRQGLLADDDECFHKEEQLGTSLETSQGPILEYKLESNGTLLDKKQGIDAQQISNNELKPNTLTSDEKSTLEESRINSGHITATAVDKAECLSNDVQLDSFETELASLGHDSTHDDLVNTATFPKSVADGCSAELHLDKTGTGVEARFIVGLGLHVNFLMLKSWKILKWLKRVTGGMSGRSHESYWPAFSHFYNPMACKSMGDPEACHDGIISFLWNWLVGLIKCR</sequence>
<dbReference type="GO" id="GO:0005634">
    <property type="term" value="C:nucleus"/>
    <property type="evidence" value="ECO:0007669"/>
    <property type="project" value="UniProtKB-SubCell"/>
</dbReference>
<dbReference type="Gramene" id="EOY32780">
    <property type="protein sequence ID" value="EOY32780"/>
    <property type="gene ID" value="TCM_040802"/>
</dbReference>
<dbReference type="SMART" id="SM00249">
    <property type="entry name" value="PHD"/>
    <property type="match status" value="2"/>
</dbReference>
<accession>A0A061GSH1</accession>
<feature type="compositionally biased region" description="Basic and acidic residues" evidence="7">
    <location>
        <begin position="1443"/>
        <end position="1456"/>
    </location>
</feature>
<dbReference type="Pfam" id="PF02791">
    <property type="entry name" value="DDT"/>
    <property type="match status" value="1"/>
</dbReference>
<comment type="subcellular location">
    <subcellularLocation>
        <location evidence="1">Nucleus</location>
    </subcellularLocation>
</comment>
<dbReference type="eggNOG" id="KOG1473">
    <property type="taxonomic scope" value="Eukaryota"/>
</dbReference>
<evidence type="ECO:0000256" key="2">
    <source>
        <dbReference type="ARBA" id="ARBA00022723"/>
    </source>
</evidence>
<evidence type="ECO:0000256" key="7">
    <source>
        <dbReference type="SAM" id="MobiDB-lite"/>
    </source>
</evidence>
<feature type="region of interest" description="Disordered" evidence="7">
    <location>
        <begin position="1524"/>
        <end position="1545"/>
    </location>
</feature>
<feature type="region of interest" description="Disordered" evidence="7">
    <location>
        <begin position="1437"/>
        <end position="1492"/>
    </location>
</feature>
<dbReference type="SUPFAM" id="SSF57903">
    <property type="entry name" value="FYVE/PHD zinc finger"/>
    <property type="match status" value="2"/>
</dbReference>
<keyword evidence="5" id="KW-0539">Nucleus</keyword>
<dbReference type="InterPro" id="IPR047365">
    <property type="entry name" value="Tudor_AtPTM-like"/>
</dbReference>
<gene>
    <name evidence="10" type="ORF">TCM_040802</name>
</gene>
<feature type="compositionally biased region" description="Basic residues" evidence="7">
    <location>
        <begin position="1142"/>
        <end position="1152"/>
    </location>
</feature>
<keyword evidence="2" id="KW-0479">Metal-binding</keyword>
<protein>
    <submittedName>
        <fullName evidence="10">DNA binding,zinc ion binding,DNA binding, putative isoform 1</fullName>
    </submittedName>
</protein>
<dbReference type="SMART" id="SM00571">
    <property type="entry name" value="DDT"/>
    <property type="match status" value="1"/>
</dbReference>
<dbReference type="InterPro" id="IPR011011">
    <property type="entry name" value="Znf_FYVE_PHD"/>
</dbReference>
<feature type="compositionally biased region" description="Basic residues" evidence="7">
    <location>
        <begin position="1463"/>
        <end position="1473"/>
    </location>
</feature>
<dbReference type="InterPro" id="IPR056618">
    <property type="entry name" value="Chromo_PTM"/>
</dbReference>
<dbReference type="InterPro" id="IPR019786">
    <property type="entry name" value="Zinc_finger_PHD-type_CS"/>
</dbReference>